<dbReference type="Proteomes" id="UP000078492">
    <property type="component" value="Unassembled WGS sequence"/>
</dbReference>
<evidence type="ECO:0000313" key="2">
    <source>
        <dbReference type="EMBL" id="KYN12726.1"/>
    </source>
</evidence>
<dbReference type="EMBL" id="KQ980808">
    <property type="protein sequence ID" value="KYN12726.1"/>
    <property type="molecule type" value="Genomic_DNA"/>
</dbReference>
<sequence length="92" mass="10256">MYFAKENSASNDVKKEHNIMEHRAVRLLSRRYDLTSTGCNLNKMLVSGDLNETGKDEHGGAVAQMVERSTGNRKVTNSPTPDAEYSSFTLSF</sequence>
<evidence type="ECO:0000313" key="3">
    <source>
        <dbReference type="Proteomes" id="UP000078492"/>
    </source>
</evidence>
<dbReference type="AlphaFoldDB" id="A0A151IXK4"/>
<reference evidence="2 3" key="1">
    <citation type="submission" date="2015-09" db="EMBL/GenBank/DDBJ databases">
        <title>Trachymyrmex cornetzi WGS genome.</title>
        <authorList>
            <person name="Nygaard S."/>
            <person name="Hu H."/>
            <person name="Boomsma J."/>
            <person name="Zhang G."/>
        </authorList>
    </citation>
    <scope>NUCLEOTIDE SEQUENCE [LARGE SCALE GENOMIC DNA]</scope>
    <source>
        <strain evidence="2">Tcor2-1</strain>
        <tissue evidence="2">Whole body</tissue>
    </source>
</reference>
<evidence type="ECO:0000256" key="1">
    <source>
        <dbReference type="SAM" id="MobiDB-lite"/>
    </source>
</evidence>
<name>A0A151IXK4_9HYME</name>
<feature type="region of interest" description="Disordered" evidence="1">
    <location>
        <begin position="69"/>
        <end position="92"/>
    </location>
</feature>
<gene>
    <name evidence="2" type="ORF">ALC57_15097</name>
</gene>
<accession>A0A151IXK4</accession>
<protein>
    <submittedName>
        <fullName evidence="2">Uncharacterized protein</fullName>
    </submittedName>
</protein>
<keyword evidence="3" id="KW-1185">Reference proteome</keyword>
<organism evidence="2 3">
    <name type="scientific">Trachymyrmex cornetzi</name>
    <dbReference type="NCBI Taxonomy" id="471704"/>
    <lineage>
        <taxon>Eukaryota</taxon>
        <taxon>Metazoa</taxon>
        <taxon>Ecdysozoa</taxon>
        <taxon>Arthropoda</taxon>
        <taxon>Hexapoda</taxon>
        <taxon>Insecta</taxon>
        <taxon>Pterygota</taxon>
        <taxon>Neoptera</taxon>
        <taxon>Endopterygota</taxon>
        <taxon>Hymenoptera</taxon>
        <taxon>Apocrita</taxon>
        <taxon>Aculeata</taxon>
        <taxon>Formicoidea</taxon>
        <taxon>Formicidae</taxon>
        <taxon>Myrmicinae</taxon>
        <taxon>Trachymyrmex</taxon>
    </lineage>
</organism>
<proteinExistence type="predicted"/>